<dbReference type="InterPro" id="IPR050825">
    <property type="entry name" value="RBM42_RBP45_47-like"/>
</dbReference>
<dbReference type="Proteomes" id="UP000253551">
    <property type="component" value="Unassembled WGS sequence"/>
</dbReference>
<gene>
    <name evidence="5" type="ORF">CU098_000343</name>
</gene>
<comment type="caution">
    <text evidence="5">The sequence shown here is derived from an EMBL/GenBank/DDBJ whole genome shotgun (WGS) entry which is preliminary data.</text>
</comment>
<dbReference type="Gene3D" id="3.30.70.330">
    <property type="match status" value="2"/>
</dbReference>
<evidence type="ECO:0000256" key="1">
    <source>
        <dbReference type="ARBA" id="ARBA00022884"/>
    </source>
</evidence>
<dbReference type="SUPFAM" id="SSF54928">
    <property type="entry name" value="RNA-binding domain, RBD"/>
    <property type="match status" value="1"/>
</dbReference>
<keyword evidence="6" id="KW-1185">Reference proteome</keyword>
<dbReference type="PANTHER" id="PTHR47640">
    <property type="entry name" value="TRNA SELENOCYSTEINE 1-ASSOCIATED PROTEIN 1-RELATED-RELATED"/>
    <property type="match status" value="1"/>
</dbReference>
<feature type="non-terminal residue" evidence="5">
    <location>
        <position position="584"/>
    </location>
</feature>
<dbReference type="Pfam" id="PF26252">
    <property type="entry name" value="RdRP_helical"/>
    <property type="match status" value="1"/>
</dbReference>
<keyword evidence="1 2" id="KW-0694">RNA-binding</keyword>
<dbReference type="OrthoDB" id="6513042at2759"/>
<reference evidence="5 6" key="1">
    <citation type="journal article" date="2018" name="G3 (Bethesda)">
        <title>Phylogenetic and Phylogenomic Definition of Rhizopus Species.</title>
        <authorList>
            <person name="Gryganskyi A.P."/>
            <person name="Golan J."/>
            <person name="Dolatabadi S."/>
            <person name="Mondo S."/>
            <person name="Robb S."/>
            <person name="Idnurm A."/>
            <person name="Muszewska A."/>
            <person name="Steczkiewicz K."/>
            <person name="Masonjones S."/>
            <person name="Liao H.L."/>
            <person name="Gajdeczka M.T."/>
            <person name="Anike F."/>
            <person name="Vuek A."/>
            <person name="Anishchenko I.M."/>
            <person name="Voigt K."/>
            <person name="de Hoog G.S."/>
            <person name="Smith M.E."/>
            <person name="Heitman J."/>
            <person name="Vilgalys R."/>
            <person name="Stajich J.E."/>
        </authorList>
    </citation>
    <scope>NUCLEOTIDE SEQUENCE [LARGE SCALE GENOMIC DNA]</scope>
    <source>
        <strain evidence="5 6">LSU 92-RS-03</strain>
    </source>
</reference>
<evidence type="ECO:0000313" key="5">
    <source>
        <dbReference type="EMBL" id="RCH83348.1"/>
    </source>
</evidence>
<dbReference type="CDD" id="cd00590">
    <property type="entry name" value="RRM_SF"/>
    <property type="match status" value="1"/>
</dbReference>
<organism evidence="5 6">
    <name type="scientific">Rhizopus stolonifer</name>
    <name type="common">Rhizopus nigricans</name>
    <dbReference type="NCBI Taxonomy" id="4846"/>
    <lineage>
        <taxon>Eukaryota</taxon>
        <taxon>Fungi</taxon>
        <taxon>Fungi incertae sedis</taxon>
        <taxon>Mucoromycota</taxon>
        <taxon>Mucoromycotina</taxon>
        <taxon>Mucoromycetes</taxon>
        <taxon>Mucorales</taxon>
        <taxon>Mucorineae</taxon>
        <taxon>Rhizopodaceae</taxon>
        <taxon>Rhizopus</taxon>
    </lineage>
</organism>
<dbReference type="InterPro" id="IPR058751">
    <property type="entry name" value="RDRP_helical"/>
</dbReference>
<dbReference type="PROSITE" id="PS50102">
    <property type="entry name" value="RRM"/>
    <property type="match status" value="1"/>
</dbReference>
<evidence type="ECO:0000256" key="3">
    <source>
        <dbReference type="SAM" id="MobiDB-lite"/>
    </source>
</evidence>
<sequence length="584" mass="67647">MILSLLNSGRSCNSPSNGIFQWYFDSQHSTVFSITALVSNILVAFQHYPTLCSTKIVMDTTIGLSRGFGFIEFSDEHTLLRALKEMQDNRMMLNPISTPMARSKNKAKSAASEITTVFYQSTSPYCLRTRGACSSNQIWPMEVRLQNKAFLSFQEEAYVYCLVIMSIEHVIDHSYSNNRSRNGRNNSFDNKQNQKHGRNGKENVSKTISVSKLHPQTLPDTLMNYFKRFGDCIEASLNEDDDGNRLHVATIIFRDIPKEPHKIAGQHKIDGRMTTVEFIRNKAYEYQGPKHDKSYLHAHSFSMGNMIAKDHFVEEWSTVASYTSPIKYSLNYTMRRVIIFFSHLDQDYKVEYKFKDVFGNMVVEREKDTTIFTIPLRHPGTYWMQNKDSVSTSARSIKKGHKWERVALIPRTKNYHRQKSKTSILPITPSDVLDLGNWLVFRVVFRPSSRDARIFEDNLQQAADYNLVPRDLSQAKVFIRQTQGSDLPQPFGHKERVEFGFDFDVLYLLESAISHHFINERNLTREFLEKLKELPKDVSKGILQLITTTKERVWDPDRYFSDVWQKMGMKVIDKRTTPSHCALL</sequence>
<accession>A0A367J074</accession>
<evidence type="ECO:0000313" key="6">
    <source>
        <dbReference type="Proteomes" id="UP000253551"/>
    </source>
</evidence>
<dbReference type="Pfam" id="PF00076">
    <property type="entry name" value="RRM_1"/>
    <property type="match status" value="1"/>
</dbReference>
<dbReference type="InterPro" id="IPR012677">
    <property type="entry name" value="Nucleotide-bd_a/b_plait_sf"/>
</dbReference>
<dbReference type="EMBL" id="PJQM01004777">
    <property type="protein sequence ID" value="RCH83348.1"/>
    <property type="molecule type" value="Genomic_DNA"/>
</dbReference>
<dbReference type="AlphaFoldDB" id="A0A367J074"/>
<protein>
    <recommendedName>
        <fullName evidence="4">RRM domain-containing protein</fullName>
    </recommendedName>
</protein>
<name>A0A367J074_RHIST</name>
<dbReference type="STRING" id="4846.A0A367J074"/>
<dbReference type="SMART" id="SM00360">
    <property type="entry name" value="RRM"/>
    <property type="match status" value="2"/>
</dbReference>
<feature type="region of interest" description="Disordered" evidence="3">
    <location>
        <begin position="176"/>
        <end position="210"/>
    </location>
</feature>
<feature type="domain" description="RRM" evidence="4">
    <location>
        <begin position="45"/>
        <end position="103"/>
    </location>
</feature>
<evidence type="ECO:0000259" key="4">
    <source>
        <dbReference type="PROSITE" id="PS50102"/>
    </source>
</evidence>
<dbReference type="InterPro" id="IPR035979">
    <property type="entry name" value="RBD_domain_sf"/>
</dbReference>
<dbReference type="InterPro" id="IPR000504">
    <property type="entry name" value="RRM_dom"/>
</dbReference>
<proteinExistence type="predicted"/>
<dbReference type="GO" id="GO:0003729">
    <property type="term" value="F:mRNA binding"/>
    <property type="evidence" value="ECO:0007669"/>
    <property type="project" value="InterPro"/>
</dbReference>
<feature type="compositionally biased region" description="Low complexity" evidence="3">
    <location>
        <begin position="176"/>
        <end position="187"/>
    </location>
</feature>
<evidence type="ECO:0000256" key="2">
    <source>
        <dbReference type="PROSITE-ProRule" id="PRU00176"/>
    </source>
</evidence>